<feature type="binding site" evidence="5">
    <location>
        <position position="113"/>
    </location>
    <ligand>
        <name>S-adenosyl-L-methionine</name>
        <dbReference type="ChEBI" id="CHEBI:59789"/>
    </ligand>
</feature>
<dbReference type="GO" id="GO:0032259">
    <property type="term" value="P:methylation"/>
    <property type="evidence" value="ECO:0007669"/>
    <property type="project" value="UniProtKB-KW"/>
</dbReference>
<feature type="binding site" evidence="5">
    <location>
        <position position="146"/>
    </location>
    <ligand>
        <name>S-adenosyl-L-methionine</name>
        <dbReference type="ChEBI" id="CHEBI:59789"/>
    </ligand>
</feature>
<feature type="compositionally biased region" description="Polar residues" evidence="6">
    <location>
        <begin position="30"/>
        <end position="39"/>
    </location>
</feature>
<dbReference type="SUPFAM" id="SSF53335">
    <property type="entry name" value="S-adenosyl-L-methionine-dependent methyltransferases"/>
    <property type="match status" value="1"/>
</dbReference>
<comment type="similarity">
    <text evidence="5">Belongs to the class I-like SAM-binding methyltransferase superfamily. EFM7 family.</text>
</comment>
<feature type="binding site" evidence="5">
    <location>
        <position position="172"/>
    </location>
    <ligand>
        <name>S-adenosyl-L-methionine</name>
        <dbReference type="ChEBI" id="CHEBI:59789"/>
    </ligand>
</feature>
<dbReference type="EC" id="2.1.1.-" evidence="5"/>
<evidence type="ECO:0000256" key="1">
    <source>
        <dbReference type="ARBA" id="ARBA00022490"/>
    </source>
</evidence>
<dbReference type="InterPro" id="IPR025784">
    <property type="entry name" value="EFM7"/>
</dbReference>
<dbReference type="EMBL" id="JASBNA010000032">
    <property type="protein sequence ID" value="KAK7683092.1"/>
    <property type="molecule type" value="Genomic_DNA"/>
</dbReference>
<dbReference type="PANTHER" id="PTHR14614">
    <property type="entry name" value="HEPATOCELLULAR CARCINOMA-ASSOCIATED ANTIGEN"/>
    <property type="match status" value="1"/>
</dbReference>
<dbReference type="PANTHER" id="PTHR14614:SF10">
    <property type="entry name" value="PROTEIN N-TERMINAL AND LYSINE N-METHYLTRANSFERASE EFM7"/>
    <property type="match status" value="1"/>
</dbReference>
<dbReference type="PROSITE" id="PS51560">
    <property type="entry name" value="SAM_MT_NNT1"/>
    <property type="match status" value="1"/>
</dbReference>
<evidence type="ECO:0000313" key="7">
    <source>
        <dbReference type="EMBL" id="KAK7683092.1"/>
    </source>
</evidence>
<comment type="caution">
    <text evidence="7">The sequence shown here is derived from an EMBL/GenBank/DDBJ whole genome shotgun (WGS) entry which is preliminary data.</text>
</comment>
<gene>
    <name evidence="5" type="primary">EFM7</name>
    <name evidence="7" type="ORF">QCA50_013765</name>
</gene>
<dbReference type="InterPro" id="IPR019410">
    <property type="entry name" value="Methyltransf_16"/>
</dbReference>
<keyword evidence="8" id="KW-1185">Reference proteome</keyword>
<evidence type="ECO:0000256" key="5">
    <source>
        <dbReference type="HAMAP-Rule" id="MF_03223"/>
    </source>
</evidence>
<keyword evidence="2 5" id="KW-0489">Methyltransferase</keyword>
<feature type="binding site" evidence="5">
    <location>
        <begin position="91"/>
        <end position="93"/>
    </location>
    <ligand>
        <name>S-adenosyl-L-methionine</name>
        <dbReference type="ChEBI" id="CHEBI:59789"/>
    </ligand>
</feature>
<dbReference type="InterPro" id="IPR029063">
    <property type="entry name" value="SAM-dependent_MTases_sf"/>
</dbReference>
<evidence type="ECO:0000256" key="4">
    <source>
        <dbReference type="ARBA" id="ARBA00022691"/>
    </source>
</evidence>
<comment type="function">
    <text evidence="5">S-adenosyl-L-methionine-dependent protein methyltransferase that trimethylates the N-terminal glycine 'Gly-2' of elongation factor 1-alpha, before also catalyzing the mono- and dimethylation of 'Lys-3'.</text>
</comment>
<evidence type="ECO:0000256" key="6">
    <source>
        <dbReference type="SAM" id="MobiDB-lite"/>
    </source>
</evidence>
<dbReference type="Gene3D" id="3.40.50.150">
    <property type="entry name" value="Vaccinia Virus protein VP39"/>
    <property type="match status" value="1"/>
</dbReference>
<dbReference type="GO" id="GO:0071885">
    <property type="term" value="F:N-terminal protein N-methyltransferase activity"/>
    <property type="evidence" value="ECO:0007669"/>
    <property type="project" value="UniProtKB-UniRule"/>
</dbReference>
<evidence type="ECO:0000313" key="8">
    <source>
        <dbReference type="Proteomes" id="UP001385951"/>
    </source>
</evidence>
<accession>A0AAW0FSL7</accession>
<dbReference type="GO" id="GO:0005737">
    <property type="term" value="C:cytoplasm"/>
    <property type="evidence" value="ECO:0007669"/>
    <property type="project" value="UniProtKB-SubCell"/>
</dbReference>
<evidence type="ECO:0000256" key="3">
    <source>
        <dbReference type="ARBA" id="ARBA00022679"/>
    </source>
</evidence>
<sequence length="268" mass="30346">MSDSDEDTNFSLDAVFTEPPRPPTPEPTIATYTRSTSSTDDGLDQWSKIDIRLVGSHPLWGHHLWNASRAFATYLDSHPELYRDGSVLELGAGGGLPGIVTVLNGAENAVLTDYPDSSLIDNLRHNVIQNVPKELVEHAHVDGYIWGHKVDPLLRSKSKDFEDPRFDLIIMSDLVFNHSQHDALLNTAEDALKQPNPDTSSEPCLLVFYTHHRPHLAHRDMDFFEKAKIRGWNCEEILTQKFPPMFPEDFGDEEVRSTVHGWRLKRSV</sequence>
<dbReference type="HAMAP" id="MF_03223">
    <property type="entry name" value="Methyltr_EFM7"/>
    <property type="match status" value="1"/>
</dbReference>
<name>A0AAW0FSL7_9APHY</name>
<dbReference type="CDD" id="cd02440">
    <property type="entry name" value="AdoMet_MTases"/>
    <property type="match status" value="1"/>
</dbReference>
<protein>
    <recommendedName>
        <fullName evidence="5">Protein N-terminal and lysine N-methyltransferase EFM7</fullName>
        <ecNumber evidence="5">2.1.1.-</ecNumber>
    </recommendedName>
    <alternativeName>
        <fullName evidence="5">Elongation factor methyltransferase 7</fullName>
    </alternativeName>
</protein>
<dbReference type="AlphaFoldDB" id="A0AAW0FSL7"/>
<evidence type="ECO:0000256" key="2">
    <source>
        <dbReference type="ARBA" id="ARBA00022603"/>
    </source>
</evidence>
<feature type="binding site" evidence="5">
    <location>
        <position position="65"/>
    </location>
    <ligand>
        <name>S-adenosyl-L-methionine</name>
        <dbReference type="ChEBI" id="CHEBI:59789"/>
    </ligand>
</feature>
<keyword evidence="3 5" id="KW-0808">Transferase</keyword>
<keyword evidence="1 5" id="KW-0963">Cytoplasm</keyword>
<comment type="subcellular location">
    <subcellularLocation>
        <location evidence="5">Cytoplasm</location>
    </subcellularLocation>
</comment>
<organism evidence="7 8">
    <name type="scientific">Cerrena zonata</name>
    <dbReference type="NCBI Taxonomy" id="2478898"/>
    <lineage>
        <taxon>Eukaryota</taxon>
        <taxon>Fungi</taxon>
        <taxon>Dikarya</taxon>
        <taxon>Basidiomycota</taxon>
        <taxon>Agaricomycotina</taxon>
        <taxon>Agaricomycetes</taxon>
        <taxon>Polyporales</taxon>
        <taxon>Cerrenaceae</taxon>
        <taxon>Cerrena</taxon>
    </lineage>
</organism>
<proteinExistence type="inferred from homology"/>
<keyword evidence="4 5" id="KW-0949">S-adenosyl-L-methionine</keyword>
<dbReference type="Proteomes" id="UP001385951">
    <property type="component" value="Unassembled WGS sequence"/>
</dbReference>
<dbReference type="Pfam" id="PF10294">
    <property type="entry name" value="Methyltransf_16"/>
    <property type="match status" value="1"/>
</dbReference>
<feature type="region of interest" description="Disordered" evidence="6">
    <location>
        <begin position="1"/>
        <end position="39"/>
    </location>
</feature>
<dbReference type="GO" id="GO:0016279">
    <property type="term" value="F:protein-lysine N-methyltransferase activity"/>
    <property type="evidence" value="ECO:0007669"/>
    <property type="project" value="UniProtKB-UniRule"/>
</dbReference>
<reference evidence="7 8" key="1">
    <citation type="submission" date="2022-09" db="EMBL/GenBank/DDBJ databases">
        <authorList>
            <person name="Palmer J.M."/>
        </authorList>
    </citation>
    <scope>NUCLEOTIDE SEQUENCE [LARGE SCALE GENOMIC DNA]</scope>
    <source>
        <strain evidence="7 8">DSM 7382</strain>
    </source>
</reference>